<feature type="compositionally biased region" description="Polar residues" evidence="5">
    <location>
        <begin position="570"/>
        <end position="607"/>
    </location>
</feature>
<dbReference type="PANTHER" id="PTHR13510">
    <property type="entry name" value="FYVE-FINGER-CONTAINING RAB5 EFFECTOR PROTEIN RABENOSYN-5-RELATED"/>
    <property type="match status" value="1"/>
</dbReference>
<evidence type="ECO:0000259" key="6">
    <source>
        <dbReference type="PROSITE" id="PS50178"/>
    </source>
</evidence>
<feature type="region of interest" description="Disordered" evidence="5">
    <location>
        <begin position="543"/>
        <end position="607"/>
    </location>
</feature>
<dbReference type="PANTHER" id="PTHR13510:SF44">
    <property type="entry name" value="RABENOSYN-5"/>
    <property type="match status" value="1"/>
</dbReference>
<dbReference type="GO" id="GO:0008270">
    <property type="term" value="F:zinc ion binding"/>
    <property type="evidence" value="ECO:0007669"/>
    <property type="project" value="UniProtKB-KW"/>
</dbReference>
<accession>A0A397E6F3</accession>
<keyword evidence="3" id="KW-0862">Zinc</keyword>
<dbReference type="InterPro" id="IPR052727">
    <property type="entry name" value="Rab4/Rab5_effector"/>
</dbReference>
<evidence type="ECO:0000313" key="7">
    <source>
        <dbReference type="EMBL" id="RHY76450.1"/>
    </source>
</evidence>
<dbReference type="SUPFAM" id="SSF55961">
    <property type="entry name" value="Bet v1-like"/>
    <property type="match status" value="1"/>
</dbReference>
<feature type="domain" description="FYVE-type" evidence="6">
    <location>
        <begin position="265"/>
        <end position="327"/>
    </location>
</feature>
<dbReference type="InterPro" id="IPR011011">
    <property type="entry name" value="Znf_FYVE_PHD"/>
</dbReference>
<dbReference type="VEuPathDB" id="FungiDB:H257_14483"/>
<reference evidence="7 8" key="1">
    <citation type="submission" date="2018-08" db="EMBL/GenBank/DDBJ databases">
        <title>Aphanomyces genome sequencing and annotation.</title>
        <authorList>
            <person name="Minardi D."/>
            <person name="Oidtmann B."/>
            <person name="Van Der Giezen M."/>
            <person name="Studholme D.J."/>
        </authorList>
    </citation>
    <scope>NUCLEOTIDE SEQUENCE [LARGE SCALE GENOMIC DNA]</scope>
    <source>
        <strain evidence="7 8">D2</strain>
    </source>
</reference>
<dbReference type="PROSITE" id="PS50178">
    <property type="entry name" value="ZF_FYVE"/>
    <property type="match status" value="1"/>
</dbReference>
<dbReference type="InterPro" id="IPR017455">
    <property type="entry name" value="Znf_FYVE-rel"/>
</dbReference>
<name>A0A397E6F3_APHAT</name>
<dbReference type="InterPro" id="IPR013083">
    <property type="entry name" value="Znf_RING/FYVE/PHD"/>
</dbReference>
<dbReference type="EMBL" id="QUTD01002240">
    <property type="protein sequence ID" value="RHY76450.1"/>
    <property type="molecule type" value="Genomic_DNA"/>
</dbReference>
<evidence type="ECO:0000256" key="3">
    <source>
        <dbReference type="ARBA" id="ARBA00022833"/>
    </source>
</evidence>
<evidence type="ECO:0000256" key="5">
    <source>
        <dbReference type="SAM" id="MobiDB-lite"/>
    </source>
</evidence>
<dbReference type="InterPro" id="IPR000306">
    <property type="entry name" value="Znf_FYVE"/>
</dbReference>
<dbReference type="CDD" id="cd15745">
    <property type="entry name" value="FYVE_RUFY4"/>
    <property type="match status" value="1"/>
</dbReference>
<comment type="caution">
    <text evidence="7">The sequence shown here is derived from an EMBL/GenBank/DDBJ whole genome shotgun (WGS) entry which is preliminary data.</text>
</comment>
<feature type="region of interest" description="Disordered" evidence="5">
    <location>
        <begin position="428"/>
        <end position="449"/>
    </location>
</feature>
<dbReference type="Gene3D" id="3.30.530.20">
    <property type="match status" value="1"/>
</dbReference>
<evidence type="ECO:0000256" key="1">
    <source>
        <dbReference type="ARBA" id="ARBA00022723"/>
    </source>
</evidence>
<evidence type="ECO:0000256" key="4">
    <source>
        <dbReference type="PROSITE-ProRule" id="PRU00091"/>
    </source>
</evidence>
<proteinExistence type="predicted"/>
<dbReference type="Proteomes" id="UP000266643">
    <property type="component" value="Unassembled WGS sequence"/>
</dbReference>
<dbReference type="Pfam" id="PF01363">
    <property type="entry name" value="FYVE"/>
    <property type="match status" value="1"/>
</dbReference>
<evidence type="ECO:0000313" key="8">
    <source>
        <dbReference type="Proteomes" id="UP000266643"/>
    </source>
</evidence>
<gene>
    <name evidence="7" type="ORF">DYB30_005091</name>
</gene>
<dbReference type="InterPro" id="IPR023393">
    <property type="entry name" value="START-like_dom_sf"/>
</dbReference>
<organism evidence="7 8">
    <name type="scientific">Aphanomyces astaci</name>
    <name type="common">Crayfish plague agent</name>
    <dbReference type="NCBI Taxonomy" id="112090"/>
    <lineage>
        <taxon>Eukaryota</taxon>
        <taxon>Sar</taxon>
        <taxon>Stramenopiles</taxon>
        <taxon>Oomycota</taxon>
        <taxon>Saprolegniomycetes</taxon>
        <taxon>Saprolegniales</taxon>
        <taxon>Verrucalvaceae</taxon>
        <taxon>Aphanomyces</taxon>
    </lineage>
</organism>
<dbReference type="GO" id="GO:0008289">
    <property type="term" value="F:lipid binding"/>
    <property type="evidence" value="ECO:0007669"/>
    <property type="project" value="InterPro"/>
</dbReference>
<protein>
    <recommendedName>
        <fullName evidence="6">FYVE-type domain-containing protein</fullName>
    </recommendedName>
</protein>
<keyword evidence="2 4" id="KW-0863">Zinc-finger</keyword>
<evidence type="ECO:0000256" key="2">
    <source>
        <dbReference type="ARBA" id="ARBA00022771"/>
    </source>
</evidence>
<sequence length="607" mass="67072">MARTQRDPTSFFDAAPLSPSECQMLSDIGKASFSKLLETTRFIRRLAAQEMGADKHAYGSTINIAGSLEEIGHFCVRLVSSGDSAAHQKIAAELYCLESTARLHAIEMPTALSPFHYTGLRWSHIKSPMRMLVRDRDFCTIEYLDEYIDENGKRGFAMCSHSVPHASCPPLTHTNNFVRATVHHSGYVLDILVRSCSRVVSCRYVVTETDIPSILRVTIYFDYGAPGRMAQSKLLQSLTKRRVRRMEEIHVLIGNGASVNHQAILQDNDTCAICSRGFKGGIALFQRKITCRMCEQTVCKRCSNEDKPGGFTRGSDRVCHSCLRDIHPAFGGGRFAPYEASSAISGVHSVSNQSHSNYDGMDSQRHHHHIFQIEHAAAPPSSTKTTLNFNRFHFPAATPVKSSTTHTSSYVSDEYGRISRTMSVEQLDGRVRTPSTEHRSIFHPPERKMSTDNIFNQKTTTPRRLTTDGSLSTPRRMDIVPHGVFTPKASLSSTATASATFSGLQSMRRAPAIVSTEDLANRNHKSDSLCDLSYLTDVMHRGPGVSSSPLNTASSAKSRKSSKSNRSSNQSGHSTVSAKSNLSATPSDVTQPHRQMSDLSYLSNYKQ</sequence>
<dbReference type="Gene3D" id="3.30.40.10">
    <property type="entry name" value="Zinc/RING finger domain, C3HC4 (zinc finger)"/>
    <property type="match status" value="1"/>
</dbReference>
<dbReference type="InterPro" id="IPR002913">
    <property type="entry name" value="START_lipid-bd_dom"/>
</dbReference>
<keyword evidence="1" id="KW-0479">Metal-binding</keyword>
<dbReference type="AlphaFoldDB" id="A0A397E6F3"/>
<dbReference type="Pfam" id="PF01852">
    <property type="entry name" value="START"/>
    <property type="match status" value="1"/>
</dbReference>
<dbReference type="SUPFAM" id="SSF57903">
    <property type="entry name" value="FYVE/PHD zinc finger"/>
    <property type="match status" value="1"/>
</dbReference>